<dbReference type="HOGENOM" id="CLU_013748_1_2_12"/>
<dbReference type="STRING" id="744872.Spica_2671"/>
<comment type="cofactor">
    <cofactor evidence="11">
        <name>Mg(2+)</name>
        <dbReference type="ChEBI" id="CHEBI:18420"/>
    </cofactor>
    <text evidence="11">Binds 1 Mg(2+) ion per subunit.</text>
</comment>
<evidence type="ECO:0000256" key="5">
    <source>
        <dbReference type="ARBA" id="ARBA00022605"/>
    </source>
</evidence>
<dbReference type="GO" id="GO:0000287">
    <property type="term" value="F:magnesium ion binding"/>
    <property type="evidence" value="ECO:0007669"/>
    <property type="project" value="UniProtKB-UniRule"/>
</dbReference>
<evidence type="ECO:0000256" key="11">
    <source>
        <dbReference type="RuleBase" id="RU003591"/>
    </source>
</evidence>
<dbReference type="Proteomes" id="UP000000503">
    <property type="component" value="Chromosome"/>
</dbReference>
<dbReference type="UniPathway" id="UPA00047">
    <property type="reaction ID" value="UER00055"/>
</dbReference>
<dbReference type="CDD" id="cd02015">
    <property type="entry name" value="TPP_AHAS"/>
    <property type="match status" value="1"/>
</dbReference>
<dbReference type="SUPFAM" id="SSF52518">
    <property type="entry name" value="Thiamin diphosphate-binding fold (THDP-binding)"/>
    <property type="match status" value="2"/>
</dbReference>
<evidence type="ECO:0000259" key="13">
    <source>
        <dbReference type="Pfam" id="PF02775"/>
    </source>
</evidence>
<dbReference type="eggNOG" id="COG0028">
    <property type="taxonomic scope" value="Bacteria"/>
</dbReference>
<dbReference type="EC" id="2.2.1.6" evidence="4 11"/>
<dbReference type="CDD" id="cd07035">
    <property type="entry name" value="TPP_PYR_POX_like"/>
    <property type="match status" value="1"/>
</dbReference>
<keyword evidence="16" id="KW-1185">Reference proteome</keyword>
<name>F8EZP4_GRAC1</name>
<evidence type="ECO:0000256" key="6">
    <source>
        <dbReference type="ARBA" id="ARBA00022679"/>
    </source>
</evidence>
<reference evidence="16" key="1">
    <citation type="journal article" date="2013" name="Stand. Genomic Sci.">
        <title>Genome sequence of the thermophilic fresh-water bacterium Spirochaeta caldaria type strain (H1(T)), reclassification of Spirochaeta caldaria, Spirochaeta stenostrepta, and Spirochaeta zuelzerae in the genus Treponema as Treponema caldaria comb. nov., Treponema stenostrepta comb. nov., and Treponema zuelzerae comb. nov., and emendation of the genus Treponema.</title>
        <authorList>
            <person name="Abt B."/>
            <person name="Goker M."/>
            <person name="Scheuner C."/>
            <person name="Han C."/>
            <person name="Lu M."/>
            <person name="Misra M."/>
            <person name="Lapidus A."/>
            <person name="Nolan M."/>
            <person name="Lucas S."/>
            <person name="Hammon N."/>
            <person name="Deshpande S."/>
            <person name="Cheng J.F."/>
            <person name="Tapia R."/>
            <person name="Goodwin L.A."/>
            <person name="Pitluck S."/>
            <person name="Liolios K."/>
            <person name="Pagani I."/>
            <person name="Ivanova N."/>
            <person name="Mavromatis K."/>
            <person name="Mikhailova N."/>
            <person name="Huntemann M."/>
            <person name="Pati A."/>
            <person name="Chen A."/>
            <person name="Palaniappan K."/>
            <person name="Land M."/>
            <person name="Hauser L."/>
            <person name="Jeffries C.D."/>
            <person name="Rohde M."/>
            <person name="Spring S."/>
            <person name="Gronow S."/>
            <person name="Detter J.C."/>
            <person name="Bristow J."/>
            <person name="Eisen J.A."/>
            <person name="Markowitz V."/>
            <person name="Hugenholtz P."/>
            <person name="Kyrpides N.C."/>
            <person name="Woyke T."/>
            <person name="Klenk H.P."/>
        </authorList>
    </citation>
    <scope>NUCLEOTIDE SEQUENCE</scope>
    <source>
        <strain evidence="16">ATCC 51460 / DSM 7334 / H1</strain>
    </source>
</reference>
<dbReference type="InterPro" id="IPR029035">
    <property type="entry name" value="DHS-like_NAD/FAD-binding_dom"/>
</dbReference>
<organism evidence="15 16">
    <name type="scientific">Gracilinema caldarium (strain ATCC 51460 / DSM 7334 / H1)</name>
    <name type="common">Treponema caldarium</name>
    <dbReference type="NCBI Taxonomy" id="744872"/>
    <lineage>
        <taxon>Bacteria</taxon>
        <taxon>Pseudomonadati</taxon>
        <taxon>Spirochaetota</taxon>
        <taxon>Spirochaetia</taxon>
        <taxon>Spirochaetales</taxon>
        <taxon>Breznakiellaceae</taxon>
        <taxon>Gracilinema</taxon>
    </lineage>
</organism>
<dbReference type="Pfam" id="PF02776">
    <property type="entry name" value="TPP_enzyme_N"/>
    <property type="match status" value="1"/>
</dbReference>
<keyword evidence="5 11" id="KW-0028">Amino-acid biosynthesis</keyword>
<dbReference type="AlphaFoldDB" id="F8EZP4"/>
<keyword evidence="7 11" id="KW-0479">Metal-binding</keyword>
<dbReference type="EMBL" id="CP002868">
    <property type="protein sequence ID" value="AEJ20768.1"/>
    <property type="molecule type" value="Genomic_DNA"/>
</dbReference>
<keyword evidence="9 11" id="KW-0786">Thiamine pyrophosphate</keyword>
<dbReference type="Gene3D" id="3.40.50.970">
    <property type="match status" value="2"/>
</dbReference>
<proteinExistence type="inferred from homology"/>
<dbReference type="InterPro" id="IPR039368">
    <property type="entry name" value="AHAS_TPP"/>
</dbReference>
<comment type="catalytic activity">
    <reaction evidence="11">
        <text>2 pyruvate + H(+) = (2S)-2-acetolactate + CO2</text>
        <dbReference type="Rhea" id="RHEA:25249"/>
        <dbReference type="ChEBI" id="CHEBI:15361"/>
        <dbReference type="ChEBI" id="CHEBI:15378"/>
        <dbReference type="ChEBI" id="CHEBI:16526"/>
        <dbReference type="ChEBI" id="CHEBI:58476"/>
        <dbReference type="EC" id="2.2.1.6"/>
    </reaction>
</comment>
<feature type="domain" description="Thiamine pyrophosphate enzyme TPP-binding" evidence="13">
    <location>
        <begin position="409"/>
        <end position="559"/>
    </location>
</feature>
<dbReference type="GO" id="GO:0003984">
    <property type="term" value="F:acetolactate synthase activity"/>
    <property type="evidence" value="ECO:0007669"/>
    <property type="project" value="UniProtKB-EC"/>
</dbReference>
<dbReference type="GO" id="GO:0005948">
    <property type="term" value="C:acetolactate synthase complex"/>
    <property type="evidence" value="ECO:0007669"/>
    <property type="project" value="TreeGrafter"/>
</dbReference>
<dbReference type="GO" id="GO:0050660">
    <property type="term" value="F:flavin adenine dinucleotide binding"/>
    <property type="evidence" value="ECO:0007669"/>
    <property type="project" value="InterPro"/>
</dbReference>
<dbReference type="GO" id="GO:0009099">
    <property type="term" value="P:L-valine biosynthetic process"/>
    <property type="evidence" value="ECO:0007669"/>
    <property type="project" value="UniProtKB-UniPathway"/>
</dbReference>
<dbReference type="UniPathway" id="UPA00049">
    <property type="reaction ID" value="UER00059"/>
</dbReference>
<feature type="domain" description="Thiamine pyrophosphate enzyme N-terminal TPP-binding" evidence="14">
    <location>
        <begin position="4"/>
        <end position="119"/>
    </location>
</feature>
<dbReference type="Pfam" id="PF00205">
    <property type="entry name" value="TPP_enzyme_M"/>
    <property type="match status" value="1"/>
</dbReference>
<comment type="cofactor">
    <cofactor evidence="11">
        <name>thiamine diphosphate</name>
        <dbReference type="ChEBI" id="CHEBI:58937"/>
    </cofactor>
    <text evidence="11">Binds 1 thiamine pyrophosphate per subunit.</text>
</comment>
<dbReference type="InterPro" id="IPR045229">
    <property type="entry name" value="TPP_enz"/>
</dbReference>
<keyword evidence="8 11" id="KW-0460">Magnesium</keyword>
<dbReference type="FunFam" id="3.40.50.970:FF:000007">
    <property type="entry name" value="Acetolactate synthase"/>
    <property type="match status" value="1"/>
</dbReference>
<evidence type="ECO:0000256" key="8">
    <source>
        <dbReference type="ARBA" id="ARBA00022842"/>
    </source>
</evidence>
<dbReference type="NCBIfam" id="TIGR00118">
    <property type="entry name" value="acolac_lg"/>
    <property type="match status" value="1"/>
</dbReference>
<keyword evidence="6 11" id="KW-0808">Transferase</keyword>
<evidence type="ECO:0000259" key="14">
    <source>
        <dbReference type="Pfam" id="PF02776"/>
    </source>
</evidence>
<comment type="similarity">
    <text evidence="3 11">Belongs to the TPP enzyme family.</text>
</comment>
<evidence type="ECO:0000256" key="1">
    <source>
        <dbReference type="ARBA" id="ARBA00004974"/>
    </source>
</evidence>
<dbReference type="InterPro" id="IPR012000">
    <property type="entry name" value="Thiamin_PyroP_enz_cen_dom"/>
</dbReference>
<evidence type="ECO:0000256" key="3">
    <source>
        <dbReference type="ARBA" id="ARBA00007812"/>
    </source>
</evidence>
<comment type="pathway">
    <text evidence="1 11">Amino-acid biosynthesis; L-isoleucine biosynthesis; L-isoleucine from 2-oxobutanoate: step 1/4.</text>
</comment>
<dbReference type="Pfam" id="PF02775">
    <property type="entry name" value="TPP_enzyme_C"/>
    <property type="match status" value="1"/>
</dbReference>
<dbReference type="InterPro" id="IPR012001">
    <property type="entry name" value="Thiamin_PyroP_enz_TPP-bd_dom"/>
</dbReference>
<protein>
    <recommendedName>
        <fullName evidence="4 11">Acetolactate synthase</fullName>
        <ecNumber evidence="4 11">2.2.1.6</ecNumber>
    </recommendedName>
</protein>
<dbReference type="InterPro" id="IPR012846">
    <property type="entry name" value="Acetolactate_synth_lsu"/>
</dbReference>
<dbReference type="GO" id="GO:0030976">
    <property type="term" value="F:thiamine pyrophosphate binding"/>
    <property type="evidence" value="ECO:0007669"/>
    <property type="project" value="UniProtKB-UniRule"/>
</dbReference>
<evidence type="ECO:0000256" key="10">
    <source>
        <dbReference type="ARBA" id="ARBA00023304"/>
    </source>
</evidence>
<dbReference type="SUPFAM" id="SSF52467">
    <property type="entry name" value="DHS-like NAD/FAD-binding domain"/>
    <property type="match status" value="1"/>
</dbReference>
<dbReference type="PROSITE" id="PS00187">
    <property type="entry name" value="TPP_ENZYMES"/>
    <property type="match status" value="1"/>
</dbReference>
<evidence type="ECO:0000313" key="16">
    <source>
        <dbReference type="Proteomes" id="UP000000503"/>
    </source>
</evidence>
<dbReference type="Gene3D" id="3.40.50.1220">
    <property type="entry name" value="TPP-binding domain"/>
    <property type="match status" value="1"/>
</dbReference>
<evidence type="ECO:0000256" key="7">
    <source>
        <dbReference type="ARBA" id="ARBA00022723"/>
    </source>
</evidence>
<dbReference type="PANTHER" id="PTHR18968:SF13">
    <property type="entry name" value="ACETOLACTATE SYNTHASE CATALYTIC SUBUNIT, MITOCHONDRIAL"/>
    <property type="match status" value="1"/>
</dbReference>
<evidence type="ECO:0000256" key="9">
    <source>
        <dbReference type="ARBA" id="ARBA00023052"/>
    </source>
</evidence>
<dbReference type="InterPro" id="IPR029061">
    <property type="entry name" value="THDP-binding"/>
</dbReference>
<evidence type="ECO:0000259" key="12">
    <source>
        <dbReference type="Pfam" id="PF00205"/>
    </source>
</evidence>
<feature type="domain" description="Thiamine pyrophosphate enzyme central" evidence="12">
    <location>
        <begin position="221"/>
        <end position="354"/>
    </location>
</feature>
<dbReference type="InterPro" id="IPR011766">
    <property type="entry name" value="TPP_enzyme_TPP-bd"/>
</dbReference>
<comment type="pathway">
    <text evidence="2 11">Amino-acid biosynthesis; L-valine biosynthesis; L-valine from pyruvate: step 1/4.</text>
</comment>
<keyword evidence="10 11" id="KW-0100">Branched-chain amino acid biosynthesis</keyword>
<dbReference type="RefSeq" id="WP_013970046.1">
    <property type="nucleotide sequence ID" value="NC_015732.1"/>
</dbReference>
<gene>
    <name evidence="15" type="ordered locus">Spica_2671</name>
</gene>
<evidence type="ECO:0000313" key="15">
    <source>
        <dbReference type="EMBL" id="AEJ20768.1"/>
    </source>
</evidence>
<sequence>MQYTGARILIESLIEQGVDTVFGYPGGSVLFIYDELYKHKDRIRHVLTSHEQHAAHAADGYARSTGRVGVCIATSGPGATNLVTGIATAYMDSVPLVAITGNVPTSLLGKDSFQEVDIAGVTMPITKHNWIVKDVKDLAEVVREAFLVAASGRPGPVLIDIPKDVTAALCEWTPRSQHDPAAAASLNNQNPVAQSPVALARAARLSARGNRKTYTEADVLAAAELISKAKRPFIYAGGGVIIADAAAELKALVEKLKAPAALSLMGKGALPFDHPLNTGMIGMHGSVASNKAIQKADLVIAIGARFSDRVVSKADKFAVDAKILHLDIDPAEINKNVKSEHWIIGDLKKVLGELLQKIPERTENEWNGDVAELKKIVPEAHSRPVPLHPKFVIEAVAQRLGPEVIVATDVGQHQMWAAQFYPLNRPRSFLTSGGLGTMGSGMGLALGAKMANPERPVVLFTGDGSFRMNAGEMATAFMYHLPILVVIMNNRVLGMVRQWQTLFYDERYAETTLLRPPDFIKLAGAYGLNGYRAEGESQFMDALEKALADIASGKAAVVEAVIDMDEQVLPMVPGGKAIDDMIL</sequence>
<evidence type="ECO:0000256" key="4">
    <source>
        <dbReference type="ARBA" id="ARBA00013145"/>
    </source>
</evidence>
<accession>F8EZP4</accession>
<dbReference type="OrthoDB" id="4494979at2"/>
<dbReference type="KEGG" id="scd:Spica_2671"/>
<evidence type="ECO:0000256" key="2">
    <source>
        <dbReference type="ARBA" id="ARBA00005025"/>
    </source>
</evidence>
<dbReference type="FunFam" id="3.40.50.1220:FF:000008">
    <property type="entry name" value="Acetolactate synthase"/>
    <property type="match status" value="1"/>
</dbReference>
<dbReference type="GO" id="GO:0009097">
    <property type="term" value="P:isoleucine biosynthetic process"/>
    <property type="evidence" value="ECO:0007669"/>
    <property type="project" value="UniProtKB-UniPathway"/>
</dbReference>
<dbReference type="PANTHER" id="PTHR18968">
    <property type="entry name" value="THIAMINE PYROPHOSPHATE ENZYMES"/>
    <property type="match status" value="1"/>
</dbReference>
<dbReference type="InterPro" id="IPR000399">
    <property type="entry name" value="TPP-bd_CS"/>
</dbReference>